<dbReference type="RefSeq" id="XP_026684152.1">
    <property type="nucleotide sequence ID" value="XM_026828351.1"/>
</dbReference>
<gene>
    <name evidence="3 4 5 6" type="primary">LOC113470127</name>
</gene>
<evidence type="ECO:0000313" key="6">
    <source>
        <dbReference type="RefSeq" id="XP_026684152.1"/>
    </source>
</evidence>
<feature type="domain" description="ISXO2-like transposase" evidence="1">
    <location>
        <begin position="149"/>
        <end position="288"/>
    </location>
</feature>
<sequence>MSVFNDCTNCDIRTVDLICLSRGNTKDIISFLKRHGVMSDEINCPRCDSRCKVSYKEMNARCNKIRTINKTKRSCKHCESLKKGTFFEKTHIPMEKIMTFIAHWLSRSPPKNRFLMNEVELSSHSVTDWASFCRAVLLKWQSINVDQGKIGGPGKVVEIDKAKFGRPDHEGQDAKWLFGGIERTDEKKIFLVPVETPDSSTLLQIIQEKVQPGTTIISNCFKAYNCLSEEGFTHFTVNNRINFVDPETGAHTQNIKRLWREVRAHVPRYGVKRLHFAGYLAEFHFKRAFPKHIHQYHHFFKTMGILYPPAYAERC</sequence>
<dbReference type="GeneID" id="113470127"/>
<dbReference type="PANTHER" id="PTHR47163">
    <property type="entry name" value="DDE_TNP_IS1595 DOMAIN-CONTAINING PROTEIN"/>
    <property type="match status" value="1"/>
</dbReference>
<protein>
    <submittedName>
        <fullName evidence="3 4">Uncharacterized protein LOC113470127</fullName>
    </submittedName>
</protein>
<evidence type="ECO:0000259" key="1">
    <source>
        <dbReference type="SMART" id="SM01126"/>
    </source>
</evidence>
<dbReference type="Proteomes" id="UP000079169">
    <property type="component" value="Unplaced"/>
</dbReference>
<evidence type="ECO:0000313" key="5">
    <source>
        <dbReference type="RefSeq" id="XP_026684146.1"/>
    </source>
</evidence>
<accession>A0A3Q0J6R7</accession>
<evidence type="ECO:0000313" key="3">
    <source>
        <dbReference type="RefSeq" id="XP_026684137.1"/>
    </source>
</evidence>
<dbReference type="InterPro" id="IPR053164">
    <property type="entry name" value="IS1016-like_transposase"/>
</dbReference>
<dbReference type="InterPro" id="IPR024445">
    <property type="entry name" value="Tnp_ISXO2-like"/>
</dbReference>
<name>A0A3Q0J6R7_DIACI</name>
<dbReference type="KEGG" id="dci:113470127"/>
<dbReference type="Pfam" id="PF12762">
    <property type="entry name" value="DDE_Tnp_IS1595"/>
    <property type="match status" value="1"/>
</dbReference>
<keyword evidence="2" id="KW-1185">Reference proteome</keyword>
<dbReference type="RefSeq" id="XP_026684141.1">
    <property type="nucleotide sequence ID" value="XM_026828340.1"/>
</dbReference>
<dbReference type="AlphaFoldDB" id="A0A3Q0J6R7"/>
<dbReference type="SMART" id="SM01126">
    <property type="entry name" value="DDE_Tnp_IS1595"/>
    <property type="match status" value="1"/>
</dbReference>
<evidence type="ECO:0000313" key="2">
    <source>
        <dbReference type="Proteomes" id="UP000079169"/>
    </source>
</evidence>
<dbReference type="PANTHER" id="PTHR47163:SF2">
    <property type="entry name" value="SI:DKEY-17M8.2"/>
    <property type="match status" value="1"/>
</dbReference>
<dbReference type="RefSeq" id="XP_026684146.1">
    <property type="nucleotide sequence ID" value="XM_026828345.1"/>
</dbReference>
<dbReference type="PaxDb" id="121845-A0A3Q0J6R7"/>
<proteinExistence type="predicted"/>
<evidence type="ECO:0000313" key="4">
    <source>
        <dbReference type="RefSeq" id="XP_026684141.1"/>
    </source>
</evidence>
<reference evidence="3 4" key="1">
    <citation type="submission" date="2025-04" db="UniProtKB">
        <authorList>
            <consortium name="RefSeq"/>
        </authorList>
    </citation>
    <scope>IDENTIFICATION</scope>
</reference>
<organism evidence="2 4">
    <name type="scientific">Diaphorina citri</name>
    <name type="common">Asian citrus psyllid</name>
    <dbReference type="NCBI Taxonomy" id="121845"/>
    <lineage>
        <taxon>Eukaryota</taxon>
        <taxon>Metazoa</taxon>
        <taxon>Ecdysozoa</taxon>
        <taxon>Arthropoda</taxon>
        <taxon>Hexapoda</taxon>
        <taxon>Insecta</taxon>
        <taxon>Pterygota</taxon>
        <taxon>Neoptera</taxon>
        <taxon>Paraneoptera</taxon>
        <taxon>Hemiptera</taxon>
        <taxon>Sternorrhyncha</taxon>
        <taxon>Psylloidea</taxon>
        <taxon>Psyllidae</taxon>
        <taxon>Diaphorininae</taxon>
        <taxon>Diaphorina</taxon>
    </lineage>
</organism>
<dbReference type="RefSeq" id="XP_026684137.1">
    <property type="nucleotide sequence ID" value="XM_026828336.1"/>
</dbReference>